<name>A0ABR2MXX9_9ASPA</name>
<sequence>MMHNVPAGAISGEEHRGEAHVGIVDPSESVEAVVIRGRKAVLGREEVFDGDDTRVGGSGDATTQGIIGEAEGGVVGEAAAVEVDDDRDGGVGLDCGGGEESDPKASGSVDGVIGGRNPLDRLGAGFRLPIEGSE</sequence>
<dbReference type="Proteomes" id="UP001412067">
    <property type="component" value="Unassembled WGS sequence"/>
</dbReference>
<gene>
    <name evidence="2" type="ORF">KSP40_PGU022227</name>
</gene>
<accession>A0ABR2MXX9</accession>
<evidence type="ECO:0000256" key="1">
    <source>
        <dbReference type="SAM" id="MobiDB-lite"/>
    </source>
</evidence>
<protein>
    <submittedName>
        <fullName evidence="2">Uncharacterized protein</fullName>
    </submittedName>
</protein>
<evidence type="ECO:0000313" key="3">
    <source>
        <dbReference type="Proteomes" id="UP001412067"/>
    </source>
</evidence>
<comment type="caution">
    <text evidence="2">The sequence shown here is derived from an EMBL/GenBank/DDBJ whole genome shotgun (WGS) entry which is preliminary data.</text>
</comment>
<keyword evidence="3" id="KW-1185">Reference proteome</keyword>
<dbReference type="EMBL" id="JBBWWR010000004">
    <property type="protein sequence ID" value="KAK8968315.1"/>
    <property type="molecule type" value="Genomic_DNA"/>
</dbReference>
<reference evidence="2 3" key="1">
    <citation type="journal article" date="2022" name="Nat. Plants">
        <title>Genomes of leafy and leafless Platanthera orchids illuminate the evolution of mycoheterotrophy.</title>
        <authorList>
            <person name="Li M.H."/>
            <person name="Liu K.W."/>
            <person name="Li Z."/>
            <person name="Lu H.C."/>
            <person name="Ye Q.L."/>
            <person name="Zhang D."/>
            <person name="Wang J.Y."/>
            <person name="Li Y.F."/>
            <person name="Zhong Z.M."/>
            <person name="Liu X."/>
            <person name="Yu X."/>
            <person name="Liu D.K."/>
            <person name="Tu X.D."/>
            <person name="Liu B."/>
            <person name="Hao Y."/>
            <person name="Liao X.Y."/>
            <person name="Jiang Y.T."/>
            <person name="Sun W.H."/>
            <person name="Chen J."/>
            <person name="Chen Y.Q."/>
            <person name="Ai Y."/>
            <person name="Zhai J.W."/>
            <person name="Wu S.S."/>
            <person name="Zhou Z."/>
            <person name="Hsiao Y.Y."/>
            <person name="Wu W.L."/>
            <person name="Chen Y.Y."/>
            <person name="Lin Y.F."/>
            <person name="Hsu J.L."/>
            <person name="Li C.Y."/>
            <person name="Wang Z.W."/>
            <person name="Zhao X."/>
            <person name="Zhong W.Y."/>
            <person name="Ma X.K."/>
            <person name="Ma L."/>
            <person name="Huang J."/>
            <person name="Chen G.Z."/>
            <person name="Huang M.Z."/>
            <person name="Huang L."/>
            <person name="Peng D.H."/>
            <person name="Luo Y.B."/>
            <person name="Zou S.Q."/>
            <person name="Chen S.P."/>
            <person name="Lan S."/>
            <person name="Tsai W.C."/>
            <person name="Van de Peer Y."/>
            <person name="Liu Z.J."/>
        </authorList>
    </citation>
    <scope>NUCLEOTIDE SEQUENCE [LARGE SCALE GENOMIC DNA]</scope>
    <source>
        <strain evidence="2">Lor288</strain>
    </source>
</reference>
<evidence type="ECO:0000313" key="2">
    <source>
        <dbReference type="EMBL" id="KAK8968315.1"/>
    </source>
</evidence>
<organism evidence="2 3">
    <name type="scientific">Platanthera guangdongensis</name>
    <dbReference type="NCBI Taxonomy" id="2320717"/>
    <lineage>
        <taxon>Eukaryota</taxon>
        <taxon>Viridiplantae</taxon>
        <taxon>Streptophyta</taxon>
        <taxon>Embryophyta</taxon>
        <taxon>Tracheophyta</taxon>
        <taxon>Spermatophyta</taxon>
        <taxon>Magnoliopsida</taxon>
        <taxon>Liliopsida</taxon>
        <taxon>Asparagales</taxon>
        <taxon>Orchidaceae</taxon>
        <taxon>Orchidoideae</taxon>
        <taxon>Orchideae</taxon>
        <taxon>Orchidinae</taxon>
        <taxon>Platanthera</taxon>
    </lineage>
</organism>
<feature type="region of interest" description="Disordered" evidence="1">
    <location>
        <begin position="83"/>
        <end position="116"/>
    </location>
</feature>
<proteinExistence type="predicted"/>